<dbReference type="OrthoDB" id="9813074at2"/>
<evidence type="ECO:0000256" key="4">
    <source>
        <dbReference type="ARBA" id="ARBA00023136"/>
    </source>
</evidence>
<proteinExistence type="predicted"/>
<feature type="transmembrane region" description="Helical" evidence="5">
    <location>
        <begin position="12"/>
        <end position="29"/>
    </location>
</feature>
<evidence type="ECO:0000256" key="1">
    <source>
        <dbReference type="ARBA" id="ARBA00004141"/>
    </source>
</evidence>
<dbReference type="InterPro" id="IPR035952">
    <property type="entry name" value="Rhomboid-like_sf"/>
</dbReference>
<keyword evidence="4 5" id="KW-0472">Membrane</keyword>
<dbReference type="EMBL" id="FQWY01000005">
    <property type="protein sequence ID" value="SHG54125.1"/>
    <property type="molecule type" value="Genomic_DNA"/>
</dbReference>
<feature type="transmembrane region" description="Helical" evidence="5">
    <location>
        <begin position="152"/>
        <end position="174"/>
    </location>
</feature>
<reference evidence="8" key="1">
    <citation type="submission" date="2016-11" db="EMBL/GenBank/DDBJ databases">
        <authorList>
            <person name="Varghese N."/>
            <person name="Submissions S."/>
        </authorList>
    </citation>
    <scope>NUCLEOTIDE SEQUENCE [LARGE SCALE GENOMIC DNA]</scope>
    <source>
        <strain evidence="8">DSM 11003</strain>
    </source>
</reference>
<dbReference type="PANTHER" id="PTHR43731">
    <property type="entry name" value="RHOMBOID PROTEASE"/>
    <property type="match status" value="1"/>
</dbReference>
<dbReference type="InterPro" id="IPR050925">
    <property type="entry name" value="Rhomboid_protease_S54"/>
</dbReference>
<dbReference type="SUPFAM" id="SSF144091">
    <property type="entry name" value="Rhomboid-like"/>
    <property type="match status" value="1"/>
</dbReference>
<dbReference type="RefSeq" id="WP_073089470.1">
    <property type="nucleotide sequence ID" value="NZ_FQWY01000005.1"/>
</dbReference>
<dbReference type="PANTHER" id="PTHR43731:SF26">
    <property type="entry name" value="RHOMBOID-LIKE PROTEIN 10, CHLOROPLASTIC"/>
    <property type="match status" value="1"/>
</dbReference>
<evidence type="ECO:0000256" key="2">
    <source>
        <dbReference type="ARBA" id="ARBA00022692"/>
    </source>
</evidence>
<keyword evidence="7" id="KW-0378">Hydrolase</keyword>
<dbReference type="FunFam" id="1.20.1540.10:FF:000027">
    <property type="entry name" value="Rhomboid family intramembrane serine protease"/>
    <property type="match status" value="1"/>
</dbReference>
<dbReference type="GO" id="GO:0016020">
    <property type="term" value="C:membrane"/>
    <property type="evidence" value="ECO:0007669"/>
    <property type="project" value="UniProtKB-SubCell"/>
</dbReference>
<keyword evidence="8" id="KW-1185">Reference proteome</keyword>
<gene>
    <name evidence="7" type="ORF">SAMN02745221_00445</name>
</gene>
<keyword evidence="3 5" id="KW-1133">Transmembrane helix</keyword>
<dbReference type="Pfam" id="PF01694">
    <property type="entry name" value="Rhomboid"/>
    <property type="match status" value="1"/>
</dbReference>
<dbReference type="GO" id="GO:0004252">
    <property type="term" value="F:serine-type endopeptidase activity"/>
    <property type="evidence" value="ECO:0007669"/>
    <property type="project" value="InterPro"/>
</dbReference>
<feature type="domain" description="Peptidase S54 rhomboid" evidence="6">
    <location>
        <begin position="60"/>
        <end position="205"/>
    </location>
</feature>
<dbReference type="Proteomes" id="UP000242329">
    <property type="component" value="Unassembled WGS sequence"/>
</dbReference>
<evidence type="ECO:0000256" key="3">
    <source>
        <dbReference type="ARBA" id="ARBA00022989"/>
    </source>
</evidence>
<dbReference type="GO" id="GO:0006508">
    <property type="term" value="P:proteolysis"/>
    <property type="evidence" value="ECO:0007669"/>
    <property type="project" value="UniProtKB-KW"/>
</dbReference>
<dbReference type="InterPro" id="IPR022764">
    <property type="entry name" value="Peptidase_S54_rhomboid_dom"/>
</dbReference>
<name>A0A1M5KMZ2_9FIRM</name>
<accession>A0A1M5KMZ2</accession>
<keyword evidence="7" id="KW-0645">Protease</keyword>
<sequence>MIPLRDSTPSRSFPLVTVLIILANIYVFYQQITSGPVGMEAMIYQKGFIPSHLLYHPTSAVTYMFLHGSLMHIISNMWMLWLLGDNVEDRMGKMRFIIFYLLCGIIAALVHYYINPHSSIPVVGASGAIAGVMGAYFIMFPRARILTWVPPFFLFTFPAWFYLGIWILTQLWAGLGSLAALEHPTIAFWAHIGGFAAGVILHPFFVSRENTDHYY</sequence>
<comment type="subcellular location">
    <subcellularLocation>
        <location evidence="1">Membrane</location>
        <topology evidence="1">Multi-pass membrane protein</topology>
    </subcellularLocation>
</comment>
<dbReference type="AlphaFoldDB" id="A0A1M5KMZ2"/>
<dbReference type="STRING" id="1123382.SAMN02745221_00445"/>
<dbReference type="Gene3D" id="1.20.1540.10">
    <property type="entry name" value="Rhomboid-like"/>
    <property type="match status" value="1"/>
</dbReference>
<protein>
    <submittedName>
        <fullName evidence="7">Membrane associated serine protease, rhomboid family</fullName>
    </submittedName>
</protein>
<feature type="transmembrane region" description="Helical" evidence="5">
    <location>
        <begin position="96"/>
        <end position="114"/>
    </location>
</feature>
<evidence type="ECO:0000313" key="8">
    <source>
        <dbReference type="Proteomes" id="UP000242329"/>
    </source>
</evidence>
<evidence type="ECO:0000256" key="5">
    <source>
        <dbReference type="SAM" id="Phobius"/>
    </source>
</evidence>
<organism evidence="7 8">
    <name type="scientific">Thermosyntropha lipolytica DSM 11003</name>
    <dbReference type="NCBI Taxonomy" id="1123382"/>
    <lineage>
        <taxon>Bacteria</taxon>
        <taxon>Bacillati</taxon>
        <taxon>Bacillota</taxon>
        <taxon>Clostridia</taxon>
        <taxon>Eubacteriales</taxon>
        <taxon>Syntrophomonadaceae</taxon>
        <taxon>Thermosyntropha</taxon>
    </lineage>
</organism>
<feature type="transmembrane region" description="Helical" evidence="5">
    <location>
        <begin position="60"/>
        <end position="84"/>
    </location>
</feature>
<feature type="transmembrane region" description="Helical" evidence="5">
    <location>
        <begin position="120"/>
        <end position="140"/>
    </location>
</feature>
<evidence type="ECO:0000313" key="7">
    <source>
        <dbReference type="EMBL" id="SHG54125.1"/>
    </source>
</evidence>
<keyword evidence="2 5" id="KW-0812">Transmembrane</keyword>
<feature type="transmembrane region" description="Helical" evidence="5">
    <location>
        <begin position="186"/>
        <end position="206"/>
    </location>
</feature>
<evidence type="ECO:0000259" key="6">
    <source>
        <dbReference type="Pfam" id="PF01694"/>
    </source>
</evidence>